<protein>
    <submittedName>
        <fullName evidence="2">Uncharacterized protein</fullName>
    </submittedName>
</protein>
<evidence type="ECO:0000313" key="2">
    <source>
        <dbReference type="EMBL" id="KYN96186.1"/>
    </source>
</evidence>
<dbReference type="KEGG" id="pgab:PGSY75_1459500"/>
<dbReference type="EMBL" id="LVLB01000015">
    <property type="protein sequence ID" value="KYN96186.1"/>
    <property type="molecule type" value="Genomic_DNA"/>
</dbReference>
<dbReference type="VEuPathDB" id="PlasmoDB:PGSY75_1459500"/>
<feature type="transmembrane region" description="Helical" evidence="1">
    <location>
        <begin position="134"/>
        <end position="157"/>
    </location>
</feature>
<dbReference type="GeneID" id="29778881"/>
<gene>
    <name evidence="2" type="ORF">PGSY75_1459500</name>
</gene>
<evidence type="ECO:0000313" key="3">
    <source>
        <dbReference type="Proteomes" id="UP000076004"/>
    </source>
</evidence>
<dbReference type="RefSeq" id="XP_018639652.1">
    <property type="nucleotide sequence ID" value="XM_018788280.1"/>
</dbReference>
<keyword evidence="1" id="KW-1133">Transmembrane helix</keyword>
<dbReference type="VEuPathDB" id="PlasmoDB:PGABG01_1458300"/>
<accession>A0A151LBE8</accession>
<keyword evidence="1" id="KW-0812">Transmembrane</keyword>
<sequence>MIKKKEIFKDVKYVVRFERFFYSNNYKEIENKLKYNNHLLRLIKNVKNINEHNSSHKEHNDIYNLDVAICYLYKNINITYKNELKKNRYNNYLIDNNNNNNNNKIDSYDPYMKNDKYKVIVNNINNSNSIYKMYLYIMNNINIFTTNHVLLILYSFLIYKIKWEHIKKINEHVLNNIYNFKTYELILIQIFFTYFEIKYNEKGKRNDGIYKLPKENIISSYAMDHKTENNIMNNNNNNVITYMSRELIKYCNFIYYKRRENIQLNDILHLCCIYYNYNVYNKELYDYFIDFLNTKLYMLNINKIMENIKKYSNKVIHNYIHIYNSPGCNHHKIDDYSKQQFDKLSKIIEAYYYLSSIQIKGRHNIDFYKFSDFINKNKDIITHLNINEVFLLLKLSQNINCVNIKLYILDILYNKLSQQYLVNDFFLEYKKRKEHVEDKNFKKCINIFNLLYKYIPIYNNNCDNNNNNNINDIYVENKEKSFISSNNTYNVDKNISQTINETKKIKKMNFFDDINKYIIIDKIFDNQKYLYILLSSLNNIKINNSSTLHCLFFFLNSLSKCNNIDLILSYINFISRHINNIYILTYVEYIYYVMTTKFFNNITSEKIEILMLNIFQFLKTKNGMKITPNEKEEEIKNDNTIKFIINEKINDASSIMKEENNLYILKDFFFEKNEEFFLLLYYNNQDMYEHIRDNLLNIRMDKINNLNEFLFHYIYKNMIKYTLLYLKNFIFYINNITILDNILHIFLNIYNYYNVHNNNNSIIHFELLYKPSILFFQKIILLNFLSIYNNKQHKYNTYHNNLVHNILNIITLESSINNDILIFNYMMNMYFIKTSLSSESYNENILEYITNIIQPYLKDKIYLKYNNGYIMDSNIKNNINTELYKSVHINNMIICQMIQNQFNTYVINLLLLIYDNKNFNKIFEFIRHYLYTYATKAK</sequence>
<name>A0A151LBE8_9APIC</name>
<reference evidence="2 3" key="1">
    <citation type="journal article" date="2016" name="Nat. Commun.">
        <title>Genomes of cryptic chimpanzee Plasmodium species reveal key evolutionary events leading to human malaria.</title>
        <authorList>
            <person name="Sundararaman S.A."/>
            <person name="Plenderleith L.J."/>
            <person name="Liu W."/>
            <person name="Loy D.E."/>
            <person name="Learn G.H."/>
            <person name="Li Y."/>
            <person name="Shaw K.S."/>
            <person name="Ayouba A."/>
            <person name="Peeters M."/>
            <person name="Speede S."/>
            <person name="Shaw G.M."/>
            <person name="Bushman F.D."/>
            <person name="Brisson D."/>
            <person name="Rayner J.C."/>
            <person name="Sharp P.M."/>
            <person name="Hahn B.H."/>
        </authorList>
    </citation>
    <scope>NUCLEOTIDE SEQUENCE [LARGE SCALE GENOMIC DNA]</scope>
    <source>
        <strain evidence="2 3">SY75</strain>
    </source>
</reference>
<dbReference type="AlphaFoldDB" id="A0A151LBE8"/>
<dbReference type="Proteomes" id="UP000076004">
    <property type="component" value="Chromosome 14"/>
</dbReference>
<evidence type="ECO:0000256" key="1">
    <source>
        <dbReference type="SAM" id="Phobius"/>
    </source>
</evidence>
<proteinExistence type="predicted"/>
<organism evidence="2 3">
    <name type="scientific">Plasmodium gaboni</name>
    <dbReference type="NCBI Taxonomy" id="647221"/>
    <lineage>
        <taxon>Eukaryota</taxon>
        <taxon>Sar</taxon>
        <taxon>Alveolata</taxon>
        <taxon>Apicomplexa</taxon>
        <taxon>Aconoidasida</taxon>
        <taxon>Haemosporida</taxon>
        <taxon>Plasmodiidae</taxon>
        <taxon>Plasmodium</taxon>
        <taxon>Plasmodium (Laverania)</taxon>
    </lineage>
</organism>
<keyword evidence="1" id="KW-0472">Membrane</keyword>
<comment type="caution">
    <text evidence="2">The sequence shown here is derived from an EMBL/GenBank/DDBJ whole genome shotgun (WGS) entry which is preliminary data.</text>
</comment>